<evidence type="ECO:0000256" key="1">
    <source>
        <dbReference type="SAM" id="MobiDB-lite"/>
    </source>
</evidence>
<evidence type="ECO:0000313" key="3">
    <source>
        <dbReference type="Proteomes" id="UP001159428"/>
    </source>
</evidence>
<feature type="compositionally biased region" description="Polar residues" evidence="1">
    <location>
        <begin position="22"/>
        <end position="32"/>
    </location>
</feature>
<dbReference type="EMBL" id="CALNXJ010000008">
    <property type="protein sequence ID" value="CAH3045679.1"/>
    <property type="molecule type" value="Genomic_DNA"/>
</dbReference>
<name>A0AAU9W285_9CNID</name>
<accession>A0AAU9W285</accession>
<dbReference type="Proteomes" id="UP001159428">
    <property type="component" value="Unassembled WGS sequence"/>
</dbReference>
<reference evidence="2 3" key="1">
    <citation type="submission" date="2022-05" db="EMBL/GenBank/DDBJ databases">
        <authorList>
            <consortium name="Genoscope - CEA"/>
            <person name="William W."/>
        </authorList>
    </citation>
    <scope>NUCLEOTIDE SEQUENCE [LARGE SCALE GENOMIC DNA]</scope>
</reference>
<evidence type="ECO:0000313" key="2">
    <source>
        <dbReference type="EMBL" id="CAH3045679.1"/>
    </source>
</evidence>
<dbReference type="AlphaFoldDB" id="A0AAU9W285"/>
<gene>
    <name evidence="2" type="ORF">PMEA_00033687</name>
</gene>
<feature type="compositionally biased region" description="Basic and acidic residues" evidence="1">
    <location>
        <begin position="130"/>
        <end position="142"/>
    </location>
</feature>
<comment type="caution">
    <text evidence="2">The sequence shown here is derived from an EMBL/GenBank/DDBJ whole genome shotgun (WGS) entry which is preliminary data.</text>
</comment>
<feature type="region of interest" description="Disordered" evidence="1">
    <location>
        <begin position="1"/>
        <end position="32"/>
    </location>
</feature>
<keyword evidence="3" id="KW-1185">Reference proteome</keyword>
<organism evidence="2 3">
    <name type="scientific">Pocillopora meandrina</name>
    <dbReference type="NCBI Taxonomy" id="46732"/>
    <lineage>
        <taxon>Eukaryota</taxon>
        <taxon>Metazoa</taxon>
        <taxon>Cnidaria</taxon>
        <taxon>Anthozoa</taxon>
        <taxon>Hexacorallia</taxon>
        <taxon>Scleractinia</taxon>
        <taxon>Astrocoeniina</taxon>
        <taxon>Pocilloporidae</taxon>
        <taxon>Pocillopora</taxon>
    </lineage>
</organism>
<protein>
    <submittedName>
        <fullName evidence="2">Uncharacterized protein</fullName>
    </submittedName>
</protein>
<sequence length="142" mass="15760">MQLIAASNEPPSPPPYREVVEESSTTGCSGSYLNHDALLEEDLAREISQLTPTYMHRLAAEANELPPPPPYNEVVEEGSRTGFSGSYLNHVAVLEEDLPLERSQLSPTHMHHLVTELNELPSPPPYSEVGEERFRGEGPERD</sequence>
<proteinExistence type="predicted"/>
<feature type="region of interest" description="Disordered" evidence="1">
    <location>
        <begin position="115"/>
        <end position="142"/>
    </location>
</feature>